<comment type="caution">
    <text evidence="1">The sequence shown here is derived from an EMBL/GenBank/DDBJ whole genome shotgun (WGS) entry which is preliminary data.</text>
</comment>
<proteinExistence type="predicted"/>
<name>A0A0F9W6D7_9ZZZZ</name>
<protein>
    <submittedName>
        <fullName evidence="1">Uncharacterized protein</fullName>
    </submittedName>
</protein>
<dbReference type="AlphaFoldDB" id="A0A0F9W6D7"/>
<organism evidence="1">
    <name type="scientific">marine sediment metagenome</name>
    <dbReference type="NCBI Taxonomy" id="412755"/>
    <lineage>
        <taxon>unclassified sequences</taxon>
        <taxon>metagenomes</taxon>
        <taxon>ecological metagenomes</taxon>
    </lineage>
</organism>
<dbReference type="EMBL" id="LAZR01000341">
    <property type="protein sequence ID" value="KKN73608.1"/>
    <property type="molecule type" value="Genomic_DNA"/>
</dbReference>
<evidence type="ECO:0000313" key="1">
    <source>
        <dbReference type="EMBL" id="KKN73608.1"/>
    </source>
</evidence>
<gene>
    <name evidence="1" type="ORF">LCGC14_0399240</name>
</gene>
<reference evidence="1" key="1">
    <citation type="journal article" date="2015" name="Nature">
        <title>Complex archaea that bridge the gap between prokaryotes and eukaryotes.</title>
        <authorList>
            <person name="Spang A."/>
            <person name="Saw J.H."/>
            <person name="Jorgensen S.L."/>
            <person name="Zaremba-Niedzwiedzka K."/>
            <person name="Martijn J."/>
            <person name="Lind A.E."/>
            <person name="van Eijk R."/>
            <person name="Schleper C."/>
            <person name="Guy L."/>
            <person name="Ettema T.J."/>
        </authorList>
    </citation>
    <scope>NUCLEOTIDE SEQUENCE</scope>
</reference>
<sequence>MPYPNIPKHLQSKMERCVAKVKAKGGVKNAYAVCYRSLMGSKGGENPNSIHEKIAQARLRRKK</sequence>
<accession>A0A0F9W6D7</accession>